<evidence type="ECO:0000256" key="5">
    <source>
        <dbReference type="ARBA" id="ARBA00022989"/>
    </source>
</evidence>
<keyword evidence="2 7" id="KW-0812">Transmembrane</keyword>
<evidence type="ECO:0000256" key="7">
    <source>
        <dbReference type="SAM" id="Phobius"/>
    </source>
</evidence>
<dbReference type="RefSeq" id="WP_130585250.1">
    <property type="nucleotide sequence ID" value="NZ_CP029159.1"/>
</dbReference>
<keyword evidence="5 7" id="KW-1133">Transmembrane helix</keyword>
<dbReference type="GO" id="GO:0140359">
    <property type="term" value="F:ABC-type transporter activity"/>
    <property type="evidence" value="ECO:0007669"/>
    <property type="project" value="InterPro"/>
</dbReference>
<feature type="domain" description="ABC transmembrane type-1" evidence="9">
    <location>
        <begin position="32"/>
        <end position="274"/>
    </location>
</feature>
<keyword evidence="6 7" id="KW-0472">Membrane</keyword>
<evidence type="ECO:0000313" key="11">
    <source>
        <dbReference type="Proteomes" id="UP000005940"/>
    </source>
</evidence>
<dbReference type="PROSITE" id="PS00211">
    <property type="entry name" value="ABC_TRANSPORTER_1"/>
    <property type="match status" value="1"/>
</dbReference>
<feature type="transmembrane region" description="Helical" evidence="7">
    <location>
        <begin position="32"/>
        <end position="54"/>
    </location>
</feature>
<dbReference type="InterPro" id="IPR011527">
    <property type="entry name" value="ABC1_TM_dom"/>
</dbReference>
<feature type="domain" description="ABC transporter" evidence="8">
    <location>
        <begin position="339"/>
        <end position="573"/>
    </location>
</feature>
<keyword evidence="4 10" id="KW-0067">ATP-binding</keyword>
<dbReference type="GO" id="GO:0005524">
    <property type="term" value="F:ATP binding"/>
    <property type="evidence" value="ECO:0007669"/>
    <property type="project" value="UniProtKB-KW"/>
</dbReference>
<dbReference type="GO" id="GO:0005886">
    <property type="term" value="C:plasma membrane"/>
    <property type="evidence" value="ECO:0007669"/>
    <property type="project" value="UniProtKB-SubCell"/>
</dbReference>
<evidence type="ECO:0000313" key="10">
    <source>
        <dbReference type="EMBL" id="QKM70954.1"/>
    </source>
</evidence>
<evidence type="ECO:0000259" key="8">
    <source>
        <dbReference type="PROSITE" id="PS50893"/>
    </source>
</evidence>
<dbReference type="Pfam" id="PF00664">
    <property type="entry name" value="ABC_membrane"/>
    <property type="match status" value="1"/>
</dbReference>
<evidence type="ECO:0000256" key="4">
    <source>
        <dbReference type="ARBA" id="ARBA00022840"/>
    </source>
</evidence>
<dbReference type="InterPro" id="IPR039421">
    <property type="entry name" value="Type_1_exporter"/>
</dbReference>
<feature type="transmembrane region" description="Helical" evidence="7">
    <location>
        <begin position="138"/>
        <end position="161"/>
    </location>
</feature>
<dbReference type="GO" id="GO:0016887">
    <property type="term" value="F:ATP hydrolysis activity"/>
    <property type="evidence" value="ECO:0007669"/>
    <property type="project" value="InterPro"/>
</dbReference>
<evidence type="ECO:0000259" key="9">
    <source>
        <dbReference type="PROSITE" id="PS50929"/>
    </source>
</evidence>
<keyword evidence="11" id="KW-1185">Reference proteome</keyword>
<dbReference type="PANTHER" id="PTHR24221">
    <property type="entry name" value="ATP-BINDING CASSETTE SUB-FAMILY B"/>
    <property type="match status" value="1"/>
</dbReference>
<dbReference type="InterPro" id="IPR003593">
    <property type="entry name" value="AAA+_ATPase"/>
</dbReference>
<dbReference type="Gene3D" id="1.20.1560.10">
    <property type="entry name" value="ABC transporter type 1, transmembrane domain"/>
    <property type="match status" value="1"/>
</dbReference>
<name>A0A7G3UKW0_STRT9</name>
<evidence type="ECO:0000256" key="3">
    <source>
        <dbReference type="ARBA" id="ARBA00022741"/>
    </source>
</evidence>
<evidence type="ECO:0000256" key="6">
    <source>
        <dbReference type="ARBA" id="ARBA00023136"/>
    </source>
</evidence>
<dbReference type="SUPFAM" id="SSF90123">
    <property type="entry name" value="ABC transporter transmembrane region"/>
    <property type="match status" value="1"/>
</dbReference>
<organism evidence="10 11">
    <name type="scientific">Streptomyces tsukubensis (strain DSM 42081 / NBRC 108919 / NRRL 18488 / 9993)</name>
    <dbReference type="NCBI Taxonomy" id="1114943"/>
    <lineage>
        <taxon>Bacteria</taxon>
        <taxon>Bacillati</taxon>
        <taxon>Actinomycetota</taxon>
        <taxon>Actinomycetes</taxon>
        <taxon>Kitasatosporales</taxon>
        <taxon>Streptomycetaceae</taxon>
        <taxon>Streptomyces</taxon>
    </lineage>
</organism>
<dbReference type="InterPro" id="IPR017871">
    <property type="entry name" value="ABC_transporter-like_CS"/>
</dbReference>
<dbReference type="InterPro" id="IPR027417">
    <property type="entry name" value="P-loop_NTPase"/>
</dbReference>
<dbReference type="EMBL" id="CP029159">
    <property type="protein sequence ID" value="QKM70954.1"/>
    <property type="molecule type" value="Genomic_DNA"/>
</dbReference>
<dbReference type="Gene3D" id="3.40.50.300">
    <property type="entry name" value="P-loop containing nucleotide triphosphate hydrolases"/>
    <property type="match status" value="1"/>
</dbReference>
<comment type="subcellular location">
    <subcellularLocation>
        <location evidence="1">Cell membrane</location>
        <topology evidence="1">Multi-pass membrane protein</topology>
    </subcellularLocation>
</comment>
<dbReference type="SUPFAM" id="SSF52540">
    <property type="entry name" value="P-loop containing nucleoside triphosphate hydrolases"/>
    <property type="match status" value="1"/>
</dbReference>
<dbReference type="PROSITE" id="PS50893">
    <property type="entry name" value="ABC_TRANSPORTER_2"/>
    <property type="match status" value="1"/>
</dbReference>
<proteinExistence type="predicted"/>
<protein>
    <submittedName>
        <fullName evidence="10">Multidrug ABC transporter ATP-binding protein</fullName>
    </submittedName>
</protein>
<gene>
    <name evidence="10" type="ORF">STSU_031265</name>
</gene>
<feature type="transmembrane region" description="Helical" evidence="7">
    <location>
        <begin position="66"/>
        <end position="84"/>
    </location>
</feature>
<feature type="transmembrane region" description="Helical" evidence="7">
    <location>
        <begin position="167"/>
        <end position="184"/>
    </location>
</feature>
<reference evidence="10 11" key="1">
    <citation type="journal article" date="2012" name="J. Bacteriol.">
        <title>Draft genome of Streptomyces tsukubaensis NRRL 18488, the producer of the clinically important immunosuppressant tacrolimus (FK506).</title>
        <authorList>
            <person name="Barreiro C."/>
            <person name="Prieto C."/>
            <person name="Sola-Landa A."/>
            <person name="Solera E."/>
            <person name="Martinez-Castro M."/>
            <person name="Perez-Redondo R."/>
            <person name="Garcia-Estrada C."/>
            <person name="Aparicio J.F."/>
            <person name="Fernandez-Martinez L.T."/>
            <person name="Santos-Aberturas J."/>
            <person name="Salehi-Najafabadi Z."/>
            <person name="Rodriguez-Garcia A."/>
            <person name="Tauch A."/>
            <person name="Martin J.F."/>
        </authorList>
    </citation>
    <scope>NUCLEOTIDE SEQUENCE [LARGE SCALE GENOMIC DNA]</scope>
    <source>
        <strain evidence="11">DSM 42081 / NBRC 108919 / NRRL 18488 / 9993</strain>
    </source>
</reference>
<sequence length="574" mass="59035">MTRTTTGIPERGALRALLPVLLAHRATTVRTFAAALLSQSALVALVALAAHTVGAAVTEGTPPDPGTVLALTGLVVLRAVVTWWEMDLSHDLAYRVLAELRIRVFDGLARSAPARVEGRESGDLASAALADVEALEFFYAHAVAQLAASATVFGAGAVVLGGVEPGLLPPVLLAAGLLVLLPLLDGRSRARRAARTRQAAARLSARTVETVDGLPELLAFGALDRSRERLRADGRELGGAQRAEQTWEAGSAAARDLLVTGAVVGVVAVAGHQIGGAWAPAALALALGVLAPVADATAAAGQSSGLRAAAARVRAAVHAPALAPPPARPRPIPDGPLEVRFRSVRADYGGDPVLTGLDLSVPAGTRLALTGVSGAGKSTCAHLLARFWDPAHGGIELVGTDGTAVDLRAVDDAELRRTVAVVGQDTPLFHGTLADNLRLAAPGAGDGELRDIARATGVDRIAAALPDGYESLVGERGTTLSGGQRARIALARALLTGPRVLVLDETTARLDGVGDAEVLDALPRCTVLLIAHRPATIRRADRIAVLDGGRIVQQGTWEELTGAPGPFTRITARD</sequence>
<keyword evidence="3" id="KW-0547">Nucleotide-binding</keyword>
<dbReference type="SMART" id="SM00382">
    <property type="entry name" value="AAA"/>
    <property type="match status" value="1"/>
</dbReference>
<dbReference type="AlphaFoldDB" id="A0A7G3UKW0"/>
<dbReference type="PANTHER" id="PTHR24221:SF654">
    <property type="entry name" value="ATP-BINDING CASSETTE SUB-FAMILY B MEMBER 6"/>
    <property type="match status" value="1"/>
</dbReference>
<dbReference type="PROSITE" id="PS50929">
    <property type="entry name" value="ABC_TM1F"/>
    <property type="match status" value="1"/>
</dbReference>
<dbReference type="GO" id="GO:0034040">
    <property type="term" value="F:ATPase-coupled lipid transmembrane transporter activity"/>
    <property type="evidence" value="ECO:0007669"/>
    <property type="project" value="TreeGrafter"/>
</dbReference>
<dbReference type="InterPro" id="IPR036640">
    <property type="entry name" value="ABC1_TM_sf"/>
</dbReference>
<dbReference type="InterPro" id="IPR003439">
    <property type="entry name" value="ABC_transporter-like_ATP-bd"/>
</dbReference>
<evidence type="ECO:0000256" key="1">
    <source>
        <dbReference type="ARBA" id="ARBA00004651"/>
    </source>
</evidence>
<dbReference type="Pfam" id="PF00005">
    <property type="entry name" value="ABC_tran"/>
    <property type="match status" value="1"/>
</dbReference>
<accession>A0A7G3UKW0</accession>
<evidence type="ECO:0000256" key="2">
    <source>
        <dbReference type="ARBA" id="ARBA00022692"/>
    </source>
</evidence>
<dbReference type="Proteomes" id="UP000005940">
    <property type="component" value="Chromosome"/>
</dbReference>